<keyword evidence="1" id="KW-1185">Reference proteome</keyword>
<name>A0A1I7XFX4_HETBA</name>
<dbReference type="Proteomes" id="UP000095283">
    <property type="component" value="Unplaced"/>
</dbReference>
<accession>A0A1I7XFX4</accession>
<sequence>MFALSESPTVAKQYPKTSTPLDISSVVNEHDFVDRTGNYPSPVSHYSKSSSYEITYGQESLATYDNSSSLDINSEKTCFRNSSSSKVCISLKDKTYNISSPGFGPVSINIEKKDVDRSKSVKSTMKGQNISNIKYISNMNKGSMPKKIQCQFIKEGRSKIRHGKLERNQSLKDIIRKLGVMGISQGRQLDAAIDIARIMDAYKKDDVIWLTEKLREETMKTAAVCTSRHPYIFPDDEGGIYSLSFVIKLIFKFINKQNYFSYTFIPESPFSSWASSMCSPAVLSALEMVRRNFSLLEYFLL</sequence>
<dbReference type="WBParaSite" id="Hba_16417">
    <property type="protein sequence ID" value="Hba_16417"/>
    <property type="gene ID" value="Hba_16417"/>
</dbReference>
<reference evidence="2" key="1">
    <citation type="submission" date="2016-11" db="UniProtKB">
        <authorList>
            <consortium name="WormBaseParasite"/>
        </authorList>
    </citation>
    <scope>IDENTIFICATION</scope>
</reference>
<evidence type="ECO:0000313" key="2">
    <source>
        <dbReference type="WBParaSite" id="Hba_16417"/>
    </source>
</evidence>
<protein>
    <submittedName>
        <fullName evidence="2">TF_AP-2 domain-containing protein</fullName>
    </submittedName>
</protein>
<evidence type="ECO:0000313" key="1">
    <source>
        <dbReference type="Proteomes" id="UP000095283"/>
    </source>
</evidence>
<organism evidence="1 2">
    <name type="scientific">Heterorhabditis bacteriophora</name>
    <name type="common">Entomopathogenic nematode worm</name>
    <dbReference type="NCBI Taxonomy" id="37862"/>
    <lineage>
        <taxon>Eukaryota</taxon>
        <taxon>Metazoa</taxon>
        <taxon>Ecdysozoa</taxon>
        <taxon>Nematoda</taxon>
        <taxon>Chromadorea</taxon>
        <taxon>Rhabditida</taxon>
        <taxon>Rhabditina</taxon>
        <taxon>Rhabditomorpha</taxon>
        <taxon>Strongyloidea</taxon>
        <taxon>Heterorhabditidae</taxon>
        <taxon>Heterorhabditis</taxon>
    </lineage>
</organism>
<proteinExistence type="predicted"/>
<dbReference type="AlphaFoldDB" id="A0A1I7XFX4"/>